<keyword evidence="6" id="KW-0418">Kinase</keyword>
<dbReference type="InterPro" id="IPR036097">
    <property type="entry name" value="HisK_dim/P_sf"/>
</dbReference>
<protein>
    <recommendedName>
        <fullName evidence="2">histidine kinase</fullName>
        <ecNumber evidence="2">2.7.13.3</ecNumber>
    </recommendedName>
</protein>
<dbReference type="PROSITE" id="PS50109">
    <property type="entry name" value="HIS_KIN"/>
    <property type="match status" value="1"/>
</dbReference>
<dbReference type="InterPro" id="IPR036890">
    <property type="entry name" value="HATPase_C_sf"/>
</dbReference>
<dbReference type="CDD" id="cd00156">
    <property type="entry name" value="REC"/>
    <property type="match status" value="1"/>
</dbReference>
<evidence type="ECO:0000313" key="15">
    <source>
        <dbReference type="Proteomes" id="UP000254266"/>
    </source>
</evidence>
<evidence type="ECO:0000256" key="6">
    <source>
        <dbReference type="ARBA" id="ARBA00022777"/>
    </source>
</evidence>
<dbReference type="PROSITE" id="PS50110">
    <property type="entry name" value="RESPONSE_REGULATORY"/>
    <property type="match status" value="1"/>
</dbReference>
<proteinExistence type="predicted"/>
<dbReference type="PANTHER" id="PTHR43065:SF42">
    <property type="entry name" value="TWO-COMPONENT SENSOR PPRA"/>
    <property type="match status" value="1"/>
</dbReference>
<dbReference type="NCBIfam" id="TIGR00229">
    <property type="entry name" value="sensory_box"/>
    <property type="match status" value="1"/>
</dbReference>
<dbReference type="PROSITE" id="PS50113">
    <property type="entry name" value="PAC"/>
    <property type="match status" value="1"/>
</dbReference>
<dbReference type="Gene3D" id="1.10.287.130">
    <property type="match status" value="1"/>
</dbReference>
<name>A0A370DMA3_9GAMM</name>
<keyword evidence="8" id="KW-0902">Two-component regulatory system</keyword>
<keyword evidence="5" id="KW-0547">Nucleotide-binding</keyword>
<dbReference type="InterPro" id="IPR000700">
    <property type="entry name" value="PAS-assoc_C"/>
</dbReference>
<evidence type="ECO:0000256" key="2">
    <source>
        <dbReference type="ARBA" id="ARBA00012438"/>
    </source>
</evidence>
<evidence type="ECO:0000259" key="12">
    <source>
        <dbReference type="PROSITE" id="PS50112"/>
    </source>
</evidence>
<sequence>MSNTENEESIDLFKQALEATADGVVITHGNGNILWVNHAYERLTGYSLSEVKGVNPRILKSGKQDPVFYKDLWSTISSGKVWNGELWNKRKDHSLYLEEQSITPVLNESGAVTHYIAIKRDVTNQFQLQNQLNKAQRIEAIGNLTAGVAHNFNNKLASILGYAELANEEVQQYSNEELIDYLNEIMVAGKLARDLVRQMMSFSRNDIHEIKSVQLSEVIKSTVKILSSTLPSSVKILTQLHDVPDVSVDPVRMHQMILSLAVNSSDAMDGKGVIIIGVYEESVKSEMCNSCHETFYGDYVVLTVQDTGKGISSEDIEKIFLPFFTTRQNEGGTGMGLSALHGMIHDQKGHVQVESTLGQSTELKLYLPVAHTATGNIEVNTEESQNAIDKNVKEHISIMVVDDEASVANVLAEILRHYGYYIEVETNSKSALIKFSENPSKYDLLITDKEMPHLDGIELSRLVSDINKSVPVLLMSGHSSEKDEHYSENIKTVLTKPFETTELIEVIKNIIL</sequence>
<feature type="domain" description="Histidine kinase" evidence="10">
    <location>
        <begin position="147"/>
        <end position="371"/>
    </location>
</feature>
<evidence type="ECO:0000259" key="13">
    <source>
        <dbReference type="PROSITE" id="PS50113"/>
    </source>
</evidence>
<dbReference type="SMART" id="SM00448">
    <property type="entry name" value="REC"/>
    <property type="match status" value="1"/>
</dbReference>
<comment type="caution">
    <text evidence="14">The sequence shown here is derived from an EMBL/GenBank/DDBJ whole genome shotgun (WGS) entry which is preliminary data.</text>
</comment>
<evidence type="ECO:0000256" key="9">
    <source>
        <dbReference type="PROSITE-ProRule" id="PRU00169"/>
    </source>
</evidence>
<gene>
    <name evidence="14" type="ORF">DIZ80_01885</name>
</gene>
<dbReference type="GO" id="GO:0000155">
    <property type="term" value="F:phosphorelay sensor kinase activity"/>
    <property type="evidence" value="ECO:0007669"/>
    <property type="project" value="InterPro"/>
</dbReference>
<dbReference type="Pfam" id="PF00072">
    <property type="entry name" value="Response_reg"/>
    <property type="match status" value="1"/>
</dbReference>
<feature type="modified residue" description="4-aspartylphosphate" evidence="9">
    <location>
        <position position="448"/>
    </location>
</feature>
<dbReference type="SMART" id="SM00387">
    <property type="entry name" value="HATPase_c"/>
    <property type="match status" value="1"/>
</dbReference>
<dbReference type="InterPro" id="IPR003594">
    <property type="entry name" value="HATPase_dom"/>
</dbReference>
<evidence type="ECO:0000256" key="8">
    <source>
        <dbReference type="ARBA" id="ARBA00023012"/>
    </source>
</evidence>
<dbReference type="InterPro" id="IPR001610">
    <property type="entry name" value="PAC"/>
</dbReference>
<evidence type="ECO:0000313" key="14">
    <source>
        <dbReference type="EMBL" id="RDH85700.1"/>
    </source>
</evidence>
<dbReference type="Pfam" id="PF00512">
    <property type="entry name" value="HisKA"/>
    <property type="match status" value="1"/>
</dbReference>
<evidence type="ECO:0000259" key="11">
    <source>
        <dbReference type="PROSITE" id="PS50110"/>
    </source>
</evidence>
<dbReference type="SMART" id="SM00091">
    <property type="entry name" value="PAS"/>
    <property type="match status" value="1"/>
</dbReference>
<dbReference type="CDD" id="cd00130">
    <property type="entry name" value="PAS"/>
    <property type="match status" value="1"/>
</dbReference>
<evidence type="ECO:0000256" key="4">
    <source>
        <dbReference type="ARBA" id="ARBA00022679"/>
    </source>
</evidence>
<keyword evidence="3 9" id="KW-0597">Phosphoprotein</keyword>
<dbReference type="PRINTS" id="PR00344">
    <property type="entry name" value="BCTRLSENSOR"/>
</dbReference>
<evidence type="ECO:0000259" key="10">
    <source>
        <dbReference type="PROSITE" id="PS50109"/>
    </source>
</evidence>
<keyword evidence="15" id="KW-1185">Reference proteome</keyword>
<evidence type="ECO:0000256" key="5">
    <source>
        <dbReference type="ARBA" id="ARBA00022741"/>
    </source>
</evidence>
<dbReference type="InterPro" id="IPR011006">
    <property type="entry name" value="CheY-like_superfamily"/>
</dbReference>
<organism evidence="14 15">
    <name type="scientific">endosymbiont of Galathealinum brachiosum</name>
    <dbReference type="NCBI Taxonomy" id="2200906"/>
    <lineage>
        <taxon>Bacteria</taxon>
        <taxon>Pseudomonadati</taxon>
        <taxon>Pseudomonadota</taxon>
        <taxon>Gammaproteobacteria</taxon>
        <taxon>sulfur-oxidizing symbionts</taxon>
    </lineage>
</organism>
<dbReference type="InterPro" id="IPR004358">
    <property type="entry name" value="Sig_transdc_His_kin-like_C"/>
</dbReference>
<evidence type="ECO:0000256" key="1">
    <source>
        <dbReference type="ARBA" id="ARBA00000085"/>
    </source>
</evidence>
<dbReference type="AlphaFoldDB" id="A0A370DMA3"/>
<dbReference type="CDD" id="cd00082">
    <property type="entry name" value="HisKA"/>
    <property type="match status" value="1"/>
</dbReference>
<evidence type="ECO:0000256" key="7">
    <source>
        <dbReference type="ARBA" id="ARBA00022840"/>
    </source>
</evidence>
<reference evidence="14 15" key="1">
    <citation type="journal article" date="2018" name="ISME J.">
        <title>Endosymbiont genomes yield clues of tubeworm success.</title>
        <authorList>
            <person name="Li Y."/>
            <person name="Liles M.R."/>
            <person name="Halanych K.M."/>
        </authorList>
    </citation>
    <scope>NUCLEOTIDE SEQUENCE [LARGE SCALE GENOMIC DNA]</scope>
    <source>
        <strain evidence="14">A1464</strain>
    </source>
</reference>
<dbReference type="InterPro" id="IPR003661">
    <property type="entry name" value="HisK_dim/P_dom"/>
</dbReference>
<dbReference type="SUPFAM" id="SSF55874">
    <property type="entry name" value="ATPase domain of HSP90 chaperone/DNA topoisomerase II/histidine kinase"/>
    <property type="match status" value="1"/>
</dbReference>
<dbReference type="SUPFAM" id="SSF52172">
    <property type="entry name" value="CheY-like"/>
    <property type="match status" value="1"/>
</dbReference>
<evidence type="ECO:0000256" key="3">
    <source>
        <dbReference type="ARBA" id="ARBA00022553"/>
    </source>
</evidence>
<dbReference type="SUPFAM" id="SSF55785">
    <property type="entry name" value="PYP-like sensor domain (PAS domain)"/>
    <property type="match status" value="1"/>
</dbReference>
<dbReference type="InterPro" id="IPR035965">
    <property type="entry name" value="PAS-like_dom_sf"/>
</dbReference>
<dbReference type="EMBL" id="QFXC01000003">
    <property type="protein sequence ID" value="RDH85700.1"/>
    <property type="molecule type" value="Genomic_DNA"/>
</dbReference>
<dbReference type="Pfam" id="PF02518">
    <property type="entry name" value="HATPase_c"/>
    <property type="match status" value="1"/>
</dbReference>
<feature type="domain" description="Response regulatory" evidence="11">
    <location>
        <begin position="397"/>
        <end position="511"/>
    </location>
</feature>
<dbReference type="InterPro" id="IPR005467">
    <property type="entry name" value="His_kinase_dom"/>
</dbReference>
<dbReference type="SUPFAM" id="SSF47384">
    <property type="entry name" value="Homodimeric domain of signal transducing histidine kinase"/>
    <property type="match status" value="1"/>
</dbReference>
<dbReference type="Proteomes" id="UP000254266">
    <property type="component" value="Unassembled WGS sequence"/>
</dbReference>
<comment type="catalytic activity">
    <reaction evidence="1">
        <text>ATP + protein L-histidine = ADP + protein N-phospho-L-histidine.</text>
        <dbReference type="EC" id="2.7.13.3"/>
    </reaction>
</comment>
<dbReference type="Gene3D" id="3.30.450.20">
    <property type="entry name" value="PAS domain"/>
    <property type="match status" value="1"/>
</dbReference>
<feature type="domain" description="PAS" evidence="12">
    <location>
        <begin position="9"/>
        <end position="53"/>
    </location>
</feature>
<dbReference type="Gene3D" id="3.40.50.2300">
    <property type="match status" value="1"/>
</dbReference>
<dbReference type="InterPro" id="IPR013767">
    <property type="entry name" value="PAS_fold"/>
</dbReference>
<dbReference type="InterPro" id="IPR000014">
    <property type="entry name" value="PAS"/>
</dbReference>
<feature type="domain" description="PAC" evidence="13">
    <location>
        <begin position="82"/>
        <end position="134"/>
    </location>
</feature>
<dbReference type="Gene3D" id="3.30.565.10">
    <property type="entry name" value="Histidine kinase-like ATPase, C-terminal domain"/>
    <property type="match status" value="1"/>
</dbReference>
<accession>A0A370DMA3</accession>
<dbReference type="SMART" id="SM00388">
    <property type="entry name" value="HisKA"/>
    <property type="match status" value="1"/>
</dbReference>
<keyword evidence="4" id="KW-0808">Transferase</keyword>
<dbReference type="EC" id="2.7.13.3" evidence="2"/>
<dbReference type="InterPro" id="IPR001789">
    <property type="entry name" value="Sig_transdc_resp-reg_receiver"/>
</dbReference>
<dbReference type="PROSITE" id="PS50112">
    <property type="entry name" value="PAS"/>
    <property type="match status" value="1"/>
</dbReference>
<dbReference type="SMART" id="SM00086">
    <property type="entry name" value="PAC"/>
    <property type="match status" value="1"/>
</dbReference>
<keyword evidence="7" id="KW-0067">ATP-binding</keyword>
<dbReference type="PANTHER" id="PTHR43065">
    <property type="entry name" value="SENSOR HISTIDINE KINASE"/>
    <property type="match status" value="1"/>
</dbReference>
<dbReference type="Pfam" id="PF00989">
    <property type="entry name" value="PAS"/>
    <property type="match status" value="1"/>
</dbReference>